<evidence type="ECO:0000313" key="1">
    <source>
        <dbReference type="EMBL" id="KAL2316623.1"/>
    </source>
</evidence>
<gene>
    <name evidence="1" type="ORF">Fmac_030499</name>
</gene>
<organism evidence="1 2">
    <name type="scientific">Flemingia macrophylla</name>
    <dbReference type="NCBI Taxonomy" id="520843"/>
    <lineage>
        <taxon>Eukaryota</taxon>
        <taxon>Viridiplantae</taxon>
        <taxon>Streptophyta</taxon>
        <taxon>Embryophyta</taxon>
        <taxon>Tracheophyta</taxon>
        <taxon>Spermatophyta</taxon>
        <taxon>Magnoliopsida</taxon>
        <taxon>eudicotyledons</taxon>
        <taxon>Gunneridae</taxon>
        <taxon>Pentapetalae</taxon>
        <taxon>rosids</taxon>
        <taxon>fabids</taxon>
        <taxon>Fabales</taxon>
        <taxon>Fabaceae</taxon>
        <taxon>Papilionoideae</taxon>
        <taxon>50 kb inversion clade</taxon>
        <taxon>NPAAA clade</taxon>
        <taxon>indigoferoid/millettioid clade</taxon>
        <taxon>Phaseoleae</taxon>
        <taxon>Flemingia</taxon>
    </lineage>
</organism>
<protein>
    <submittedName>
        <fullName evidence="1">Uncharacterized protein</fullName>
    </submittedName>
</protein>
<evidence type="ECO:0000313" key="2">
    <source>
        <dbReference type="Proteomes" id="UP001603857"/>
    </source>
</evidence>
<dbReference type="EMBL" id="JBGMDY010000011">
    <property type="protein sequence ID" value="KAL2316623.1"/>
    <property type="molecule type" value="Genomic_DNA"/>
</dbReference>
<reference evidence="1 2" key="1">
    <citation type="submission" date="2024-08" db="EMBL/GenBank/DDBJ databases">
        <title>Insights into the chromosomal genome structure of Flemingia macrophylla.</title>
        <authorList>
            <person name="Ding Y."/>
            <person name="Zhao Y."/>
            <person name="Bi W."/>
            <person name="Wu M."/>
            <person name="Zhao G."/>
            <person name="Gong Y."/>
            <person name="Li W."/>
            <person name="Zhang P."/>
        </authorList>
    </citation>
    <scope>NUCLEOTIDE SEQUENCE [LARGE SCALE GENOMIC DNA]</scope>
    <source>
        <strain evidence="1">DYQJB</strain>
        <tissue evidence="1">Leaf</tissue>
    </source>
</reference>
<comment type="caution">
    <text evidence="1">The sequence shown here is derived from an EMBL/GenBank/DDBJ whole genome shotgun (WGS) entry which is preliminary data.</text>
</comment>
<sequence length="52" mass="6047">MSLQTKHPHGQMVLQMKQFNAAQYRTAMPWVSVTVSGQRINNEILIDKIRIH</sequence>
<name>A0ABD1KZV5_9FABA</name>
<proteinExistence type="predicted"/>
<dbReference type="Proteomes" id="UP001603857">
    <property type="component" value="Unassembled WGS sequence"/>
</dbReference>
<dbReference type="AlphaFoldDB" id="A0ABD1KZV5"/>
<accession>A0ABD1KZV5</accession>
<keyword evidence="2" id="KW-1185">Reference proteome</keyword>